<protein>
    <submittedName>
        <fullName evidence="1">Uncharacterized protein</fullName>
    </submittedName>
</protein>
<comment type="caution">
    <text evidence="1">The sequence shown here is derived from an EMBL/GenBank/DDBJ whole genome shotgun (WGS) entry which is preliminary data.</text>
</comment>
<evidence type="ECO:0000313" key="2">
    <source>
        <dbReference type="Proteomes" id="UP000020529"/>
    </source>
</evidence>
<evidence type="ECO:0000313" key="1">
    <source>
        <dbReference type="EMBL" id="EXY73869.1"/>
    </source>
</evidence>
<reference evidence="1 2" key="1">
    <citation type="submission" date="2014-02" db="EMBL/GenBank/DDBJ databases">
        <authorList>
            <person name="Sears C."/>
            <person name="Carroll K."/>
            <person name="Sack B.R."/>
            <person name="Qadri F."/>
            <person name="Myers L.L."/>
            <person name="Chung G.-T."/>
            <person name="Escheverria P."/>
            <person name="Fraser C.M."/>
            <person name="Sadzewicz L."/>
            <person name="Shefchek K.A."/>
            <person name="Tallon L."/>
            <person name="Das S.P."/>
            <person name="Daugherty S."/>
            <person name="Mongodin E.F."/>
        </authorList>
    </citation>
    <scope>NUCLEOTIDE SEQUENCE [LARGE SCALE GENOMIC DNA]</scope>
    <source>
        <strain evidence="2">3988T(B)14</strain>
    </source>
</reference>
<sequence length="38" mass="4677">MFAEKKDKRRAERDSCDYSKYNAIRVSINTMKDKYKMR</sequence>
<dbReference type="PATRIC" id="fig|1339315.3.peg.3036"/>
<dbReference type="Proteomes" id="UP000020529">
    <property type="component" value="Unassembled WGS sequence"/>
</dbReference>
<dbReference type="AlphaFoldDB" id="A0A015SNS2"/>
<dbReference type="EMBL" id="JGCY01000336">
    <property type="protein sequence ID" value="EXY73869.1"/>
    <property type="molecule type" value="Genomic_DNA"/>
</dbReference>
<name>A0A015SNS2_BACFG</name>
<organism evidence="1 2">
    <name type="scientific">Bacteroides fragilis str. 3988T(B)14</name>
    <dbReference type="NCBI Taxonomy" id="1339315"/>
    <lineage>
        <taxon>Bacteria</taxon>
        <taxon>Pseudomonadati</taxon>
        <taxon>Bacteroidota</taxon>
        <taxon>Bacteroidia</taxon>
        <taxon>Bacteroidales</taxon>
        <taxon>Bacteroidaceae</taxon>
        <taxon>Bacteroides</taxon>
    </lineage>
</organism>
<gene>
    <name evidence="1" type="ORF">M124_2330</name>
</gene>
<proteinExistence type="predicted"/>
<accession>A0A015SNS2</accession>